<feature type="transmembrane region" description="Helical" evidence="8">
    <location>
        <begin position="105"/>
        <end position="126"/>
    </location>
</feature>
<protein>
    <submittedName>
        <fullName evidence="9">Iron chelate uptake ABC transporter family permease subunit</fullName>
    </submittedName>
</protein>
<gene>
    <name evidence="9" type="ORF">H9808_00060</name>
</gene>
<dbReference type="PANTHER" id="PTHR30472">
    <property type="entry name" value="FERRIC ENTEROBACTIN TRANSPORT SYSTEM PERMEASE PROTEIN"/>
    <property type="match status" value="1"/>
</dbReference>
<dbReference type="Pfam" id="PF01032">
    <property type="entry name" value="FecCD"/>
    <property type="match status" value="1"/>
</dbReference>
<dbReference type="EMBL" id="DXAZ01000001">
    <property type="protein sequence ID" value="HIZ70160.1"/>
    <property type="molecule type" value="Genomic_DNA"/>
</dbReference>
<reference evidence="9" key="2">
    <citation type="submission" date="2021-04" db="EMBL/GenBank/DDBJ databases">
        <authorList>
            <person name="Gilroy R."/>
        </authorList>
    </citation>
    <scope>NUCLEOTIDE SEQUENCE</scope>
    <source>
        <strain evidence="9">CHK169-4300</strain>
    </source>
</reference>
<dbReference type="AlphaFoldDB" id="A0A9D2JWG3"/>
<dbReference type="GO" id="GO:0022857">
    <property type="term" value="F:transmembrane transporter activity"/>
    <property type="evidence" value="ECO:0007669"/>
    <property type="project" value="InterPro"/>
</dbReference>
<evidence type="ECO:0000256" key="7">
    <source>
        <dbReference type="ARBA" id="ARBA00023136"/>
    </source>
</evidence>
<dbReference type="Gene3D" id="1.10.3470.10">
    <property type="entry name" value="ABC transporter involved in vitamin B12 uptake, BtuC"/>
    <property type="match status" value="1"/>
</dbReference>
<evidence type="ECO:0000256" key="3">
    <source>
        <dbReference type="ARBA" id="ARBA00022448"/>
    </source>
</evidence>
<keyword evidence="4" id="KW-1003">Cell membrane</keyword>
<evidence type="ECO:0000256" key="2">
    <source>
        <dbReference type="ARBA" id="ARBA00007935"/>
    </source>
</evidence>
<feature type="transmembrane region" description="Helical" evidence="8">
    <location>
        <begin position="74"/>
        <end position="93"/>
    </location>
</feature>
<dbReference type="InterPro" id="IPR000522">
    <property type="entry name" value="ABC_transptr_permease_BtuC"/>
</dbReference>
<name>A0A9D2JWG3_9LACT</name>
<sequence length="318" mass="35881">MTNKKKNSLRIGLLILLSFLSGLFYLFFNIRGSWEFALYLRIPKLIAFFIVSVCISFATIPFQTMTENHLLSPSIIGIDSLYTFFQTLTVFYFGSQSILNTNVAINFILSTVLVLGASLGLFYLFFKKIPNQIYLMLLFGVTLRTLVSSLNQFLQVIIDPNEYTIVLSKTLTSFNQINVFLIGLTILVAIPCVLYLSLNSKVLDVIHLGRDYASNLGIEVDQQYLKFFMIISILTATTTSLVGPVSFLGFLGANISYRLFYTYKHRILFVGSSLVTFLILVSGQTIVEHVFLTQTTLGVVIDFIGGLYFILLLMKERD</sequence>
<dbReference type="GO" id="GO:0033214">
    <property type="term" value="P:siderophore-iron import into cell"/>
    <property type="evidence" value="ECO:0007669"/>
    <property type="project" value="TreeGrafter"/>
</dbReference>
<feature type="transmembrane region" description="Helical" evidence="8">
    <location>
        <begin position="42"/>
        <end position="62"/>
    </location>
</feature>
<keyword evidence="6 8" id="KW-1133">Transmembrane helix</keyword>
<feature type="transmembrane region" description="Helical" evidence="8">
    <location>
        <begin position="292"/>
        <end position="314"/>
    </location>
</feature>
<evidence type="ECO:0000256" key="1">
    <source>
        <dbReference type="ARBA" id="ARBA00004651"/>
    </source>
</evidence>
<evidence type="ECO:0000256" key="8">
    <source>
        <dbReference type="SAM" id="Phobius"/>
    </source>
</evidence>
<comment type="caution">
    <text evidence="9">The sequence shown here is derived from an EMBL/GenBank/DDBJ whole genome shotgun (WGS) entry which is preliminary data.</text>
</comment>
<comment type="similarity">
    <text evidence="2">Belongs to the binding-protein-dependent transport system permease family. FecCD subfamily.</text>
</comment>
<dbReference type="CDD" id="cd06550">
    <property type="entry name" value="TM_ABC_iron-siderophores_like"/>
    <property type="match status" value="1"/>
</dbReference>
<evidence type="ECO:0000256" key="5">
    <source>
        <dbReference type="ARBA" id="ARBA00022692"/>
    </source>
</evidence>
<evidence type="ECO:0000256" key="4">
    <source>
        <dbReference type="ARBA" id="ARBA00022475"/>
    </source>
</evidence>
<feature type="transmembrane region" description="Helical" evidence="8">
    <location>
        <begin position="12"/>
        <end position="30"/>
    </location>
</feature>
<dbReference type="PANTHER" id="PTHR30472:SF19">
    <property type="entry name" value="PETROBACTIN IMPORT SYSTEM PERMEASE PROTEIN YCLO"/>
    <property type="match status" value="1"/>
</dbReference>
<comment type="subcellular location">
    <subcellularLocation>
        <location evidence="1">Cell membrane</location>
        <topology evidence="1">Multi-pass membrane protein</topology>
    </subcellularLocation>
</comment>
<feature type="transmembrane region" description="Helical" evidence="8">
    <location>
        <begin position="177"/>
        <end position="198"/>
    </location>
</feature>
<feature type="transmembrane region" description="Helical" evidence="8">
    <location>
        <begin position="227"/>
        <end position="255"/>
    </location>
</feature>
<dbReference type="SUPFAM" id="SSF81345">
    <property type="entry name" value="ABC transporter involved in vitamin B12 uptake, BtuC"/>
    <property type="match status" value="1"/>
</dbReference>
<evidence type="ECO:0000313" key="9">
    <source>
        <dbReference type="EMBL" id="HIZ70160.1"/>
    </source>
</evidence>
<dbReference type="InterPro" id="IPR037294">
    <property type="entry name" value="ABC_BtuC-like"/>
</dbReference>
<dbReference type="Proteomes" id="UP000824106">
    <property type="component" value="Unassembled WGS sequence"/>
</dbReference>
<proteinExistence type="inferred from homology"/>
<accession>A0A9D2JWG3</accession>
<organism evidence="9 10">
    <name type="scientific">Candidatus Atopostipes pullistercoris</name>
    <dbReference type="NCBI Taxonomy" id="2838467"/>
    <lineage>
        <taxon>Bacteria</taxon>
        <taxon>Bacillati</taxon>
        <taxon>Bacillota</taxon>
        <taxon>Bacilli</taxon>
        <taxon>Lactobacillales</taxon>
        <taxon>Carnobacteriaceae</taxon>
        <taxon>Atopostipes</taxon>
    </lineage>
</organism>
<keyword evidence="5 8" id="KW-0812">Transmembrane</keyword>
<keyword evidence="7 8" id="KW-0472">Membrane</keyword>
<reference evidence="9" key="1">
    <citation type="journal article" date="2021" name="PeerJ">
        <title>Extensive microbial diversity within the chicken gut microbiome revealed by metagenomics and culture.</title>
        <authorList>
            <person name="Gilroy R."/>
            <person name="Ravi A."/>
            <person name="Getino M."/>
            <person name="Pursley I."/>
            <person name="Horton D.L."/>
            <person name="Alikhan N.F."/>
            <person name="Baker D."/>
            <person name="Gharbi K."/>
            <person name="Hall N."/>
            <person name="Watson M."/>
            <person name="Adriaenssens E.M."/>
            <person name="Foster-Nyarko E."/>
            <person name="Jarju S."/>
            <person name="Secka A."/>
            <person name="Antonio M."/>
            <person name="Oren A."/>
            <person name="Chaudhuri R.R."/>
            <person name="La Ragione R."/>
            <person name="Hildebrand F."/>
            <person name="Pallen M.J."/>
        </authorList>
    </citation>
    <scope>NUCLEOTIDE SEQUENCE</scope>
    <source>
        <strain evidence="9">CHK169-4300</strain>
    </source>
</reference>
<keyword evidence="3" id="KW-0813">Transport</keyword>
<evidence type="ECO:0000256" key="6">
    <source>
        <dbReference type="ARBA" id="ARBA00022989"/>
    </source>
</evidence>
<dbReference type="GO" id="GO:0005886">
    <property type="term" value="C:plasma membrane"/>
    <property type="evidence" value="ECO:0007669"/>
    <property type="project" value="UniProtKB-SubCell"/>
</dbReference>
<feature type="transmembrane region" description="Helical" evidence="8">
    <location>
        <begin position="267"/>
        <end position="286"/>
    </location>
</feature>
<evidence type="ECO:0000313" key="10">
    <source>
        <dbReference type="Proteomes" id="UP000824106"/>
    </source>
</evidence>